<dbReference type="Proteomes" id="UP001295684">
    <property type="component" value="Unassembled WGS sequence"/>
</dbReference>
<gene>
    <name evidence="1" type="ORF">ECRASSUSDP1_LOCUS4100</name>
</gene>
<proteinExistence type="predicted"/>
<protein>
    <submittedName>
        <fullName evidence="1">Uncharacterized protein</fullName>
    </submittedName>
</protein>
<evidence type="ECO:0000313" key="2">
    <source>
        <dbReference type="Proteomes" id="UP001295684"/>
    </source>
</evidence>
<organism evidence="1 2">
    <name type="scientific">Euplotes crassus</name>
    <dbReference type="NCBI Taxonomy" id="5936"/>
    <lineage>
        <taxon>Eukaryota</taxon>
        <taxon>Sar</taxon>
        <taxon>Alveolata</taxon>
        <taxon>Ciliophora</taxon>
        <taxon>Intramacronucleata</taxon>
        <taxon>Spirotrichea</taxon>
        <taxon>Hypotrichia</taxon>
        <taxon>Euplotida</taxon>
        <taxon>Euplotidae</taxon>
        <taxon>Moneuplotes</taxon>
    </lineage>
</organism>
<keyword evidence="2" id="KW-1185">Reference proteome</keyword>
<evidence type="ECO:0000313" key="1">
    <source>
        <dbReference type="EMBL" id="CAI2362773.1"/>
    </source>
</evidence>
<dbReference type="AlphaFoldDB" id="A0AAD1X4J1"/>
<comment type="caution">
    <text evidence="1">The sequence shown here is derived from an EMBL/GenBank/DDBJ whole genome shotgun (WGS) entry which is preliminary data.</text>
</comment>
<sequence>MSNSQSLRKSHSRSECSSVSSIDIRRMAREELGYKYRFLQTPKSFELGTPVIKNCKRVASKFRNSCSVSKTRNRLAPIAHTVDIVLASPAINPDNGSLSETNLEHRLDRLWKMKVKKQNVLGMSSFSFTHSKVIRVRRRATLIKVHFLKKAFGALNNMRKITSRIRIFTNAFKFTGQKDVKRHHALSRTPVVMSKKPQILSSMPSQKNFIRNKGDFMVSPNNSDTKPSQRSVAKLSSFGKHFIKNADKTKIKRSFALKKKVTIWNSQKKYAVRMKAKVKKPIKSQVVSKDKYGLKDQVWADKQNGVEFLILDDQIKTTRKRLNLKLGNY</sequence>
<name>A0AAD1X4J1_EUPCR</name>
<dbReference type="EMBL" id="CAMPGE010003929">
    <property type="protein sequence ID" value="CAI2362773.1"/>
    <property type="molecule type" value="Genomic_DNA"/>
</dbReference>
<accession>A0AAD1X4J1</accession>
<reference evidence="1" key="1">
    <citation type="submission" date="2023-07" db="EMBL/GenBank/DDBJ databases">
        <authorList>
            <consortium name="AG Swart"/>
            <person name="Singh M."/>
            <person name="Singh A."/>
            <person name="Seah K."/>
            <person name="Emmerich C."/>
        </authorList>
    </citation>
    <scope>NUCLEOTIDE SEQUENCE</scope>
    <source>
        <strain evidence="1">DP1</strain>
    </source>
</reference>